<dbReference type="PANTHER" id="PTHR24394:SF44">
    <property type="entry name" value="ZINC FINGER PROTEIN 271-LIKE"/>
    <property type="match status" value="1"/>
</dbReference>
<evidence type="ECO:0000256" key="3">
    <source>
        <dbReference type="ARBA" id="ARBA00022737"/>
    </source>
</evidence>
<dbReference type="PROSITE" id="PS00028">
    <property type="entry name" value="ZINC_FINGER_C2H2_1"/>
    <property type="match status" value="7"/>
</dbReference>
<comment type="caution">
    <text evidence="9">The sequence shown here is derived from an EMBL/GenBank/DDBJ whole genome shotgun (WGS) entry which is preliminary data.</text>
</comment>
<dbReference type="Pfam" id="PF13894">
    <property type="entry name" value="zf-C2H2_4"/>
    <property type="match status" value="1"/>
</dbReference>
<protein>
    <recommendedName>
        <fullName evidence="8">C2H2-type domain-containing protein</fullName>
    </recommendedName>
</protein>
<evidence type="ECO:0000256" key="4">
    <source>
        <dbReference type="ARBA" id="ARBA00022771"/>
    </source>
</evidence>
<dbReference type="STRING" id="104452.A0A0L7LLY0"/>
<dbReference type="Gene3D" id="3.30.160.60">
    <property type="entry name" value="Classic Zinc Finger"/>
    <property type="match status" value="6"/>
</dbReference>
<organism evidence="9 10">
    <name type="scientific">Operophtera brumata</name>
    <name type="common">Winter moth</name>
    <name type="synonym">Phalaena brumata</name>
    <dbReference type="NCBI Taxonomy" id="104452"/>
    <lineage>
        <taxon>Eukaryota</taxon>
        <taxon>Metazoa</taxon>
        <taxon>Ecdysozoa</taxon>
        <taxon>Arthropoda</taxon>
        <taxon>Hexapoda</taxon>
        <taxon>Insecta</taxon>
        <taxon>Pterygota</taxon>
        <taxon>Neoptera</taxon>
        <taxon>Endopterygota</taxon>
        <taxon>Lepidoptera</taxon>
        <taxon>Glossata</taxon>
        <taxon>Ditrysia</taxon>
        <taxon>Geometroidea</taxon>
        <taxon>Geometridae</taxon>
        <taxon>Larentiinae</taxon>
        <taxon>Operophtera</taxon>
    </lineage>
</organism>
<feature type="domain" description="C2H2-type" evidence="8">
    <location>
        <begin position="318"/>
        <end position="346"/>
    </location>
</feature>
<keyword evidence="2" id="KW-0479">Metal-binding</keyword>
<evidence type="ECO:0000259" key="8">
    <source>
        <dbReference type="PROSITE" id="PS50157"/>
    </source>
</evidence>
<dbReference type="Pfam" id="PF00096">
    <property type="entry name" value="zf-C2H2"/>
    <property type="match status" value="1"/>
</dbReference>
<feature type="domain" description="C2H2-type" evidence="8">
    <location>
        <begin position="290"/>
        <end position="317"/>
    </location>
</feature>
<keyword evidence="4 7" id="KW-0863">Zinc-finger</keyword>
<keyword evidence="10" id="KW-1185">Reference proteome</keyword>
<dbReference type="InterPro" id="IPR013087">
    <property type="entry name" value="Znf_C2H2_type"/>
</dbReference>
<evidence type="ECO:0000256" key="7">
    <source>
        <dbReference type="PROSITE-ProRule" id="PRU00042"/>
    </source>
</evidence>
<dbReference type="GO" id="GO:0000981">
    <property type="term" value="F:DNA-binding transcription factor activity, RNA polymerase II-specific"/>
    <property type="evidence" value="ECO:0007669"/>
    <property type="project" value="TreeGrafter"/>
</dbReference>
<dbReference type="SMART" id="SM00355">
    <property type="entry name" value="ZnF_C2H2"/>
    <property type="match status" value="10"/>
</dbReference>
<accession>A0A0L7LLY0</accession>
<gene>
    <name evidence="9" type="ORF">OBRU01_06186</name>
</gene>
<dbReference type="Proteomes" id="UP000037510">
    <property type="component" value="Unassembled WGS sequence"/>
</dbReference>
<keyword evidence="5" id="KW-0862">Zinc</keyword>
<dbReference type="Pfam" id="PF13912">
    <property type="entry name" value="zf-C2H2_6"/>
    <property type="match status" value="2"/>
</dbReference>
<dbReference type="SUPFAM" id="SSF57667">
    <property type="entry name" value="beta-beta-alpha zinc fingers"/>
    <property type="match status" value="5"/>
</dbReference>
<comment type="subcellular location">
    <subcellularLocation>
        <location evidence="1">Nucleus</location>
    </subcellularLocation>
</comment>
<dbReference type="PANTHER" id="PTHR24394">
    <property type="entry name" value="ZINC FINGER PROTEIN"/>
    <property type="match status" value="1"/>
</dbReference>
<evidence type="ECO:0000256" key="5">
    <source>
        <dbReference type="ARBA" id="ARBA00022833"/>
    </source>
</evidence>
<reference evidence="9 10" key="1">
    <citation type="journal article" date="2015" name="Genome Biol. Evol.">
        <title>The genome of winter moth (Operophtera brumata) provides a genomic perspective on sexual dimorphism and phenology.</title>
        <authorList>
            <person name="Derks M.F."/>
            <person name="Smit S."/>
            <person name="Salis L."/>
            <person name="Schijlen E."/>
            <person name="Bossers A."/>
            <person name="Mateman C."/>
            <person name="Pijl A.S."/>
            <person name="de Ridder D."/>
            <person name="Groenen M.A."/>
            <person name="Visser M.E."/>
            <person name="Megens H.J."/>
        </authorList>
    </citation>
    <scope>NUCLEOTIDE SEQUENCE [LARGE SCALE GENOMIC DNA]</scope>
    <source>
        <strain evidence="9">WM2013NL</strain>
        <tissue evidence="9">Head and thorax</tissue>
    </source>
</reference>
<dbReference type="GO" id="GO:0005634">
    <property type="term" value="C:nucleus"/>
    <property type="evidence" value="ECO:0007669"/>
    <property type="project" value="UniProtKB-SubCell"/>
</dbReference>
<evidence type="ECO:0000256" key="2">
    <source>
        <dbReference type="ARBA" id="ARBA00022723"/>
    </source>
</evidence>
<evidence type="ECO:0000313" key="10">
    <source>
        <dbReference type="Proteomes" id="UP000037510"/>
    </source>
</evidence>
<dbReference type="AlphaFoldDB" id="A0A0L7LLY0"/>
<evidence type="ECO:0000256" key="6">
    <source>
        <dbReference type="ARBA" id="ARBA00023242"/>
    </source>
</evidence>
<keyword evidence="6" id="KW-0539">Nucleus</keyword>
<feature type="domain" description="C2H2-type" evidence="8">
    <location>
        <begin position="235"/>
        <end position="263"/>
    </location>
</feature>
<dbReference type="PROSITE" id="PS50157">
    <property type="entry name" value="ZINC_FINGER_C2H2_2"/>
    <property type="match status" value="5"/>
</dbReference>
<dbReference type="GO" id="GO:0008270">
    <property type="term" value="F:zinc ion binding"/>
    <property type="evidence" value="ECO:0007669"/>
    <property type="project" value="UniProtKB-KW"/>
</dbReference>
<dbReference type="EMBL" id="JTDY01000693">
    <property type="protein sequence ID" value="KOB76196.1"/>
    <property type="molecule type" value="Genomic_DNA"/>
</dbReference>
<proteinExistence type="predicted"/>
<feature type="domain" description="C2H2-type" evidence="8">
    <location>
        <begin position="149"/>
        <end position="177"/>
    </location>
</feature>
<feature type="domain" description="C2H2-type" evidence="8">
    <location>
        <begin position="262"/>
        <end position="289"/>
    </location>
</feature>
<keyword evidence="3" id="KW-0677">Repeat</keyword>
<dbReference type="FunFam" id="3.30.160.60:FF:000446">
    <property type="entry name" value="Zinc finger protein"/>
    <property type="match status" value="1"/>
</dbReference>
<evidence type="ECO:0000313" key="9">
    <source>
        <dbReference type="EMBL" id="KOB76196.1"/>
    </source>
</evidence>
<evidence type="ECO:0000256" key="1">
    <source>
        <dbReference type="ARBA" id="ARBA00004123"/>
    </source>
</evidence>
<sequence length="348" mass="40483">MATGTGVTTRGNASLLVRYTTACPFRLPGSFMTCLVCLSTFREPEEFRKHMKDEYPKLRRSLSCISSNYDVKVDITELNCRICSKNFETLEDIADHLNSAHSIGLDLKLKLGLQPFKLYSNNYSCLVCGEKCNDIRSLSRHSQKHNMNYTCETCGKAYGNEASVRVHAKYSHGKYKTYCMKCRKGFDSSEEKKTHMLGSQRCWPYVCNYCGLRCITKNSKTSHMISEHDHKPPLYNCPECPEIFTHKSMQIRHFNTAHTDKFQCPNCEKKFSCKKELNDHLVSHTAEKLYECDVCFKAFTRLKTLKAHMWNHMEKKRFECKQCNKQFNQRVSWKTHMSSYHPNQSLLQ</sequence>
<dbReference type="InterPro" id="IPR036236">
    <property type="entry name" value="Znf_C2H2_sf"/>
</dbReference>
<name>A0A0L7LLY0_OPEBR</name>